<evidence type="ECO:0000313" key="3">
    <source>
        <dbReference type="Proteomes" id="UP000314294"/>
    </source>
</evidence>
<gene>
    <name evidence="2" type="ORF">EYF80_059943</name>
</gene>
<evidence type="ECO:0000313" key="2">
    <source>
        <dbReference type="EMBL" id="TNN29907.1"/>
    </source>
</evidence>
<dbReference type="AlphaFoldDB" id="A0A4Z2ELS3"/>
<dbReference type="Proteomes" id="UP000314294">
    <property type="component" value="Unassembled WGS sequence"/>
</dbReference>
<keyword evidence="3" id="KW-1185">Reference proteome</keyword>
<comment type="caution">
    <text evidence="2">The sequence shown here is derived from an EMBL/GenBank/DDBJ whole genome shotgun (WGS) entry which is preliminary data.</text>
</comment>
<evidence type="ECO:0000256" key="1">
    <source>
        <dbReference type="SAM" id="MobiDB-lite"/>
    </source>
</evidence>
<sequence length="108" mass="12167">MTSIRARRCKQMMDRNLIGRIQQAHLGNNCDCFSRSKGELQFVSMFSALHPPYDPGSEEEKLVRVRGEREQLIPHSRSTGEARSSAAEPAGSHTQIPPDGKTHFEFKV</sequence>
<accession>A0A4Z2ELS3</accession>
<dbReference type="EMBL" id="SRLO01005048">
    <property type="protein sequence ID" value="TNN29907.1"/>
    <property type="molecule type" value="Genomic_DNA"/>
</dbReference>
<protein>
    <submittedName>
        <fullName evidence="2">Uncharacterized protein</fullName>
    </submittedName>
</protein>
<organism evidence="2 3">
    <name type="scientific">Liparis tanakae</name>
    <name type="common">Tanaka's snailfish</name>
    <dbReference type="NCBI Taxonomy" id="230148"/>
    <lineage>
        <taxon>Eukaryota</taxon>
        <taxon>Metazoa</taxon>
        <taxon>Chordata</taxon>
        <taxon>Craniata</taxon>
        <taxon>Vertebrata</taxon>
        <taxon>Euteleostomi</taxon>
        <taxon>Actinopterygii</taxon>
        <taxon>Neopterygii</taxon>
        <taxon>Teleostei</taxon>
        <taxon>Neoteleostei</taxon>
        <taxon>Acanthomorphata</taxon>
        <taxon>Eupercaria</taxon>
        <taxon>Perciformes</taxon>
        <taxon>Cottioidei</taxon>
        <taxon>Cottales</taxon>
        <taxon>Liparidae</taxon>
        <taxon>Liparis</taxon>
    </lineage>
</organism>
<reference evidence="2 3" key="1">
    <citation type="submission" date="2019-03" db="EMBL/GenBank/DDBJ databases">
        <title>First draft genome of Liparis tanakae, snailfish: a comprehensive survey of snailfish specific genes.</title>
        <authorList>
            <person name="Kim W."/>
            <person name="Song I."/>
            <person name="Jeong J.-H."/>
            <person name="Kim D."/>
            <person name="Kim S."/>
            <person name="Ryu S."/>
            <person name="Song J.Y."/>
            <person name="Lee S.K."/>
        </authorList>
    </citation>
    <scope>NUCLEOTIDE SEQUENCE [LARGE SCALE GENOMIC DNA]</scope>
    <source>
        <tissue evidence="2">Muscle</tissue>
    </source>
</reference>
<proteinExistence type="predicted"/>
<feature type="region of interest" description="Disordered" evidence="1">
    <location>
        <begin position="70"/>
        <end position="108"/>
    </location>
</feature>
<name>A0A4Z2ELS3_9TELE</name>